<feature type="compositionally biased region" description="Basic and acidic residues" evidence="1">
    <location>
        <begin position="1"/>
        <end position="11"/>
    </location>
</feature>
<dbReference type="EMBL" id="CACVBM020001355">
    <property type="protein sequence ID" value="CAA7046785.1"/>
    <property type="molecule type" value="Genomic_DNA"/>
</dbReference>
<dbReference type="Proteomes" id="UP000467841">
    <property type="component" value="Unassembled WGS sequence"/>
</dbReference>
<evidence type="ECO:0000313" key="2">
    <source>
        <dbReference type="EMBL" id="CAA7046785.1"/>
    </source>
</evidence>
<evidence type="ECO:0000256" key="1">
    <source>
        <dbReference type="SAM" id="MobiDB-lite"/>
    </source>
</evidence>
<feature type="region of interest" description="Disordered" evidence="1">
    <location>
        <begin position="1"/>
        <end position="30"/>
    </location>
</feature>
<evidence type="ECO:0000313" key="3">
    <source>
        <dbReference type="Proteomes" id="UP000467841"/>
    </source>
</evidence>
<gene>
    <name evidence="2" type="ORF">MERR_LOCUS34020</name>
</gene>
<accession>A0A6D2KGF7</accession>
<organism evidence="2 3">
    <name type="scientific">Microthlaspi erraticum</name>
    <dbReference type="NCBI Taxonomy" id="1685480"/>
    <lineage>
        <taxon>Eukaryota</taxon>
        <taxon>Viridiplantae</taxon>
        <taxon>Streptophyta</taxon>
        <taxon>Embryophyta</taxon>
        <taxon>Tracheophyta</taxon>
        <taxon>Spermatophyta</taxon>
        <taxon>Magnoliopsida</taxon>
        <taxon>eudicotyledons</taxon>
        <taxon>Gunneridae</taxon>
        <taxon>Pentapetalae</taxon>
        <taxon>rosids</taxon>
        <taxon>malvids</taxon>
        <taxon>Brassicales</taxon>
        <taxon>Brassicaceae</taxon>
        <taxon>Coluteocarpeae</taxon>
        <taxon>Microthlaspi</taxon>
    </lineage>
</organism>
<reference evidence="2" key="1">
    <citation type="submission" date="2020-01" db="EMBL/GenBank/DDBJ databases">
        <authorList>
            <person name="Mishra B."/>
        </authorList>
    </citation>
    <scope>NUCLEOTIDE SEQUENCE [LARGE SCALE GENOMIC DNA]</scope>
</reference>
<proteinExistence type="predicted"/>
<name>A0A6D2KGF7_9BRAS</name>
<keyword evidence="3" id="KW-1185">Reference proteome</keyword>
<dbReference type="AlphaFoldDB" id="A0A6D2KGF7"/>
<protein>
    <submittedName>
        <fullName evidence="2">Uncharacterized protein</fullName>
    </submittedName>
</protein>
<sequence length="90" mass="10837">MFTVQEIDRRAPSGRPRCNQMADKTKSRHRRELRMEMTSWSFITHFQRKITKRTSQTQGWPRNLFWSHIDHFVKDLSIHSFECSQTSPEA</sequence>
<comment type="caution">
    <text evidence="2">The sequence shown here is derived from an EMBL/GenBank/DDBJ whole genome shotgun (WGS) entry which is preliminary data.</text>
</comment>